<evidence type="ECO:0000313" key="9">
    <source>
        <dbReference type="EMBL" id="STX28209.1"/>
    </source>
</evidence>
<evidence type="ECO:0000256" key="6">
    <source>
        <dbReference type="ARBA" id="ARBA00023136"/>
    </source>
</evidence>
<keyword evidence="4" id="KW-0201">Cytochrome c-type biogenesis</keyword>
<dbReference type="OrthoDB" id="9811036at2"/>
<keyword evidence="9" id="KW-0560">Oxidoreductase</keyword>
<dbReference type="PROSITE" id="PS51352">
    <property type="entry name" value="THIOREDOXIN_2"/>
    <property type="match status" value="1"/>
</dbReference>
<dbReference type="EC" id="1.8.1.8" evidence="9"/>
<dbReference type="Proteomes" id="UP000254968">
    <property type="component" value="Unassembled WGS sequence"/>
</dbReference>
<feature type="transmembrane region" description="Helical" evidence="7">
    <location>
        <begin position="237"/>
        <end position="254"/>
    </location>
</feature>
<evidence type="ECO:0000256" key="4">
    <source>
        <dbReference type="ARBA" id="ARBA00022748"/>
    </source>
</evidence>
<comment type="subcellular location">
    <subcellularLocation>
        <location evidence="1">Cell membrane</location>
        <topology evidence="1">Multi-pass membrane protein</topology>
    </subcellularLocation>
</comment>
<dbReference type="SUPFAM" id="SSF52833">
    <property type="entry name" value="Thioredoxin-like"/>
    <property type="match status" value="1"/>
</dbReference>
<dbReference type="Pfam" id="PF13098">
    <property type="entry name" value="Thioredoxin_2"/>
    <property type="match status" value="1"/>
</dbReference>
<accession>A0A378HZ61</accession>
<dbReference type="InterPro" id="IPR012336">
    <property type="entry name" value="Thioredoxin-like_fold"/>
</dbReference>
<dbReference type="GO" id="GO:0005886">
    <property type="term" value="C:plasma membrane"/>
    <property type="evidence" value="ECO:0007669"/>
    <property type="project" value="UniProtKB-SubCell"/>
</dbReference>
<dbReference type="AlphaFoldDB" id="A0A378HZ61"/>
<reference evidence="9 10" key="1">
    <citation type="submission" date="2018-06" db="EMBL/GenBank/DDBJ databases">
        <authorList>
            <consortium name="Pathogen Informatics"/>
            <person name="Doyle S."/>
        </authorList>
    </citation>
    <scope>NUCLEOTIDE SEQUENCE [LARGE SCALE GENOMIC DNA]</scope>
    <source>
        <strain evidence="9 10">NCTC13315</strain>
    </source>
</reference>
<keyword evidence="5 7" id="KW-1133">Transmembrane helix</keyword>
<feature type="domain" description="Thioredoxin" evidence="8">
    <location>
        <begin position="319"/>
        <end position="443"/>
    </location>
</feature>
<dbReference type="GO" id="GO:0017004">
    <property type="term" value="P:cytochrome complex assembly"/>
    <property type="evidence" value="ECO:0007669"/>
    <property type="project" value="UniProtKB-KW"/>
</dbReference>
<name>A0A378HZ61_9GAMM</name>
<dbReference type="InterPro" id="IPR013766">
    <property type="entry name" value="Thioredoxin_domain"/>
</dbReference>
<dbReference type="EMBL" id="UGNV01000001">
    <property type="protein sequence ID" value="STX28209.1"/>
    <property type="molecule type" value="Genomic_DNA"/>
</dbReference>
<feature type="transmembrane region" description="Helical" evidence="7">
    <location>
        <begin position="162"/>
        <end position="192"/>
    </location>
</feature>
<keyword evidence="10" id="KW-1185">Reference proteome</keyword>
<dbReference type="Gene3D" id="3.40.30.10">
    <property type="entry name" value="Glutaredoxin"/>
    <property type="match status" value="1"/>
</dbReference>
<dbReference type="InterPro" id="IPR036249">
    <property type="entry name" value="Thioredoxin-like_sf"/>
</dbReference>
<organism evidence="9 10">
    <name type="scientific">Legionella beliardensis</name>
    <dbReference type="NCBI Taxonomy" id="91822"/>
    <lineage>
        <taxon>Bacteria</taxon>
        <taxon>Pseudomonadati</taxon>
        <taxon>Pseudomonadota</taxon>
        <taxon>Gammaproteobacteria</taxon>
        <taxon>Legionellales</taxon>
        <taxon>Legionellaceae</taxon>
        <taxon>Legionella</taxon>
    </lineage>
</organism>
<evidence type="ECO:0000256" key="7">
    <source>
        <dbReference type="SAM" id="Phobius"/>
    </source>
</evidence>
<keyword evidence="3 7" id="KW-0812">Transmembrane</keyword>
<dbReference type="GO" id="GO:0047134">
    <property type="term" value="F:protein-disulfide reductase [NAD(P)H] activity"/>
    <property type="evidence" value="ECO:0007669"/>
    <property type="project" value="UniProtKB-EC"/>
</dbReference>
<feature type="transmembrane region" description="Helical" evidence="7">
    <location>
        <begin position="46"/>
        <end position="75"/>
    </location>
</feature>
<dbReference type="Pfam" id="PF02683">
    <property type="entry name" value="DsbD_TM"/>
    <property type="match status" value="1"/>
</dbReference>
<dbReference type="NCBIfam" id="NF001419">
    <property type="entry name" value="PRK00293.1"/>
    <property type="match status" value="1"/>
</dbReference>
<evidence type="ECO:0000256" key="5">
    <source>
        <dbReference type="ARBA" id="ARBA00022989"/>
    </source>
</evidence>
<feature type="transmembrane region" description="Helical" evidence="7">
    <location>
        <begin position="204"/>
        <end position="225"/>
    </location>
</feature>
<protein>
    <submittedName>
        <fullName evidence="9">Thiol:disulfide interchange protein DsbD</fullName>
        <ecNumber evidence="9">1.8.1.8</ecNumber>
    </submittedName>
</protein>
<dbReference type="RefSeq" id="WP_115301974.1">
    <property type="nucleotide sequence ID" value="NZ_CAAAHO010000001.1"/>
</dbReference>
<dbReference type="PANTHER" id="PTHR32234">
    <property type="entry name" value="THIOL:DISULFIDE INTERCHANGE PROTEIN DSBD"/>
    <property type="match status" value="1"/>
</dbReference>
<keyword evidence="2" id="KW-1003">Cell membrane</keyword>
<feature type="transmembrane region" description="Helical" evidence="7">
    <location>
        <begin position="260"/>
        <end position="278"/>
    </location>
</feature>
<evidence type="ECO:0000256" key="1">
    <source>
        <dbReference type="ARBA" id="ARBA00004651"/>
    </source>
</evidence>
<dbReference type="InterPro" id="IPR003834">
    <property type="entry name" value="Cyt_c_assmbl_TM_dom"/>
</dbReference>
<dbReference type="GO" id="GO:0045454">
    <property type="term" value="P:cell redox homeostasis"/>
    <property type="evidence" value="ECO:0007669"/>
    <property type="project" value="TreeGrafter"/>
</dbReference>
<evidence type="ECO:0000259" key="8">
    <source>
        <dbReference type="PROSITE" id="PS51352"/>
    </source>
</evidence>
<proteinExistence type="predicted"/>
<feature type="transmembrane region" description="Helical" evidence="7">
    <location>
        <begin position="87"/>
        <end position="109"/>
    </location>
</feature>
<dbReference type="PANTHER" id="PTHR32234:SF0">
    <property type="entry name" value="THIOL:DISULFIDE INTERCHANGE PROTEIN DSBD"/>
    <property type="match status" value="1"/>
</dbReference>
<evidence type="ECO:0000256" key="3">
    <source>
        <dbReference type="ARBA" id="ARBA00022692"/>
    </source>
</evidence>
<keyword evidence="6 7" id="KW-0472">Membrane</keyword>
<evidence type="ECO:0000256" key="2">
    <source>
        <dbReference type="ARBA" id="ARBA00022475"/>
    </source>
</evidence>
<evidence type="ECO:0000313" key="10">
    <source>
        <dbReference type="Proteomes" id="UP000254968"/>
    </source>
</evidence>
<feature type="transmembrane region" description="Helical" evidence="7">
    <location>
        <begin position="121"/>
        <end position="141"/>
    </location>
</feature>
<sequence length="443" mass="48331">MKTIRYLLSFIGLMCIAQSTWALGFSSSNPETLMHFIQNNNPLVYLSAFFGLGLLLAFTPCVLPMVPILSGIIVGQRSLSSARAWRLSLAYVIGMAVTYAVAGMLAAYLGNTLQTLMQRPLIIGAFSGLFVVMALTMLGLFELRVPAFLNGRLTPVNQNNRSFLSVALMGVMSTLIVSPCVTAPLIGVLTYIGQNGQVLKGGLILFIMALGMGMPLLLVGAGYGSFLPKTGPWMVKIKQFFGILMLGIAIWMLSRVVPEPIVNVLWALLLVLASFYLGLFQTKSSLGERAMQALGLLALIGSGAMLYESQSTFLKSPTIVEATQAPFIKVDTLQAIEEHLTRAKQENKPVFLEFYATWCSDCQGMETKVFNQPEVIKAMSGLVNIKVNISTDTPEARKIKKRFAIYGLPEMIFFDAKGKEQSQLTAAGYLDKSQLLALLHRAV</sequence>
<gene>
    <name evidence="9" type="primary">dsbD_1</name>
    <name evidence="9" type="ORF">NCTC13315_00733</name>
</gene>